<geneLocation type="plasmid" evidence="3"/>
<reference evidence="2 3" key="1">
    <citation type="journal article" date="2012" name="J. Bacteriol.">
        <title>Genome sequence of cold-adapted Pseudomonas mandelii strain JR-1.</title>
        <authorList>
            <person name="Jang S.H."/>
            <person name="Kim J."/>
            <person name="Kim J."/>
            <person name="Hong S."/>
            <person name="Lee C."/>
        </authorList>
    </citation>
    <scope>NUCLEOTIDE SEQUENCE [LARGE SCALE GENOMIC DNA]</scope>
    <source>
        <strain evidence="2 3">JR-1</strain>
        <plasmid evidence="3">Plasmid</plasmid>
    </source>
</reference>
<evidence type="ECO:0000313" key="2">
    <source>
        <dbReference type="EMBL" id="AHZ73302.1"/>
    </source>
</evidence>
<protein>
    <submittedName>
        <fullName evidence="2">Uncharacterized protein</fullName>
    </submittedName>
</protein>
<dbReference type="Proteomes" id="UP000026913">
    <property type="component" value="Plasmid unnamed"/>
</dbReference>
<keyword evidence="2" id="KW-0614">Plasmid</keyword>
<keyword evidence="1" id="KW-1133">Transmembrane helix</keyword>
<feature type="transmembrane region" description="Helical" evidence="1">
    <location>
        <begin position="50"/>
        <end position="72"/>
    </location>
</feature>
<name>A0A024EKJ1_9PSED</name>
<keyword evidence="1" id="KW-0472">Membrane</keyword>
<dbReference type="RefSeq" id="WP_010465840.1">
    <property type="nucleotide sequence ID" value="NZ_CP005961.1"/>
</dbReference>
<sequence length="78" mass="8490">MSDEDLKKLKQQVIARVKHQTRWARRVPMLIGAFGAVLALLGLWHSSGTLITLGAVVGVAGLGAQAVLWYGLHDEEKL</sequence>
<dbReference type="HOGENOM" id="CLU_2635454_0_0_6"/>
<evidence type="ECO:0000256" key="1">
    <source>
        <dbReference type="SAM" id="Phobius"/>
    </source>
</evidence>
<evidence type="ECO:0000313" key="3">
    <source>
        <dbReference type="Proteomes" id="UP000026913"/>
    </source>
</evidence>
<accession>A0A024EKJ1</accession>
<dbReference type="EMBL" id="CP005961">
    <property type="protein sequence ID" value="AHZ73302.1"/>
    <property type="molecule type" value="Genomic_DNA"/>
</dbReference>
<dbReference type="KEGG" id="pman:OU5_P0050"/>
<proteinExistence type="predicted"/>
<keyword evidence="1" id="KW-0812">Transmembrane</keyword>
<feature type="transmembrane region" description="Helical" evidence="1">
    <location>
        <begin position="27"/>
        <end position="44"/>
    </location>
</feature>
<gene>
    <name evidence="2" type="ORF">OU5_P0050</name>
</gene>
<dbReference type="AlphaFoldDB" id="A0A024EKJ1"/>
<organism evidence="2 3">
    <name type="scientific">Pseudomonas mandelii JR-1</name>
    <dbReference type="NCBI Taxonomy" id="1147786"/>
    <lineage>
        <taxon>Bacteria</taxon>
        <taxon>Pseudomonadati</taxon>
        <taxon>Pseudomonadota</taxon>
        <taxon>Gammaproteobacteria</taxon>
        <taxon>Pseudomonadales</taxon>
        <taxon>Pseudomonadaceae</taxon>
        <taxon>Pseudomonas</taxon>
    </lineage>
</organism>